<evidence type="ECO:0000313" key="1">
    <source>
        <dbReference type="EMBL" id="MDQ0998165.1"/>
    </source>
</evidence>
<dbReference type="Proteomes" id="UP001237780">
    <property type="component" value="Unassembled WGS sequence"/>
</dbReference>
<proteinExistence type="predicted"/>
<evidence type="ECO:0000313" key="2">
    <source>
        <dbReference type="Proteomes" id="UP001237780"/>
    </source>
</evidence>
<gene>
    <name evidence="1" type="ORF">QFZ34_003347</name>
</gene>
<organism evidence="1 2">
    <name type="scientific">Phyllobacterium ifriqiyense</name>
    <dbReference type="NCBI Taxonomy" id="314238"/>
    <lineage>
        <taxon>Bacteria</taxon>
        <taxon>Pseudomonadati</taxon>
        <taxon>Pseudomonadota</taxon>
        <taxon>Alphaproteobacteria</taxon>
        <taxon>Hyphomicrobiales</taxon>
        <taxon>Phyllobacteriaceae</taxon>
        <taxon>Phyllobacterium</taxon>
    </lineage>
</organism>
<dbReference type="EMBL" id="JAUSZT010000003">
    <property type="protein sequence ID" value="MDQ0998165.1"/>
    <property type="molecule type" value="Genomic_DNA"/>
</dbReference>
<sequence>MIMNSVTSPILIDFHGDASLHALLSALEPYHERPLVIEYAGRTIQPGYHVTEVKAGSFVTLDCGGNPDSWHESVLQVEDLPSEQGRDFMTVEKFSSILSLVGKKVELRADARLTFEVGLPDMPMQIFDASTLILEAERLVLNLVARPAICKPRHRAAQAAATSCCGSSSASSTCCN</sequence>
<dbReference type="InterPro" id="IPR045534">
    <property type="entry name" value="DUF6428"/>
</dbReference>
<comment type="caution">
    <text evidence="1">The sequence shown here is derived from an EMBL/GenBank/DDBJ whole genome shotgun (WGS) entry which is preliminary data.</text>
</comment>
<keyword evidence="2" id="KW-1185">Reference proteome</keyword>
<reference evidence="1 2" key="1">
    <citation type="submission" date="2023-07" db="EMBL/GenBank/DDBJ databases">
        <title>Comparative genomics of wheat-associated soil bacteria to identify genetic determinants of phenazine resistance.</title>
        <authorList>
            <person name="Mouncey N."/>
        </authorList>
    </citation>
    <scope>NUCLEOTIDE SEQUENCE [LARGE SCALE GENOMIC DNA]</scope>
    <source>
        <strain evidence="1 2">W4I11</strain>
    </source>
</reference>
<protein>
    <submittedName>
        <fullName evidence="1">Uncharacterized protein</fullName>
    </submittedName>
</protein>
<dbReference type="RefSeq" id="WP_307282782.1">
    <property type="nucleotide sequence ID" value="NZ_JAUSZT010000003.1"/>
</dbReference>
<name>A0ABU0SBM7_9HYPH</name>
<accession>A0ABU0SBM7</accession>
<dbReference type="Pfam" id="PF20001">
    <property type="entry name" value="DUF6428"/>
    <property type="match status" value="1"/>
</dbReference>